<dbReference type="GO" id="GO:0005874">
    <property type="term" value="C:microtubule"/>
    <property type="evidence" value="ECO:0007669"/>
    <property type="project" value="UniProtKB-KW"/>
</dbReference>
<evidence type="ECO:0000313" key="14">
    <source>
        <dbReference type="Proteomes" id="UP001174909"/>
    </source>
</evidence>
<evidence type="ECO:0000256" key="8">
    <source>
        <dbReference type="ARBA" id="ARBA00023017"/>
    </source>
</evidence>
<dbReference type="AlphaFoldDB" id="A0AA35SMN1"/>
<evidence type="ECO:0000256" key="7">
    <source>
        <dbReference type="ARBA" id="ARBA00022840"/>
    </source>
</evidence>
<comment type="subcellular location">
    <subcellularLocation>
        <location evidence="1 11">Cytoplasm</location>
        <location evidence="1 11">Cytoskeleton</location>
    </subcellularLocation>
</comment>
<keyword evidence="5 11" id="KW-0493">Microtubule</keyword>
<evidence type="ECO:0000256" key="5">
    <source>
        <dbReference type="ARBA" id="ARBA00022701"/>
    </source>
</evidence>
<comment type="caution">
    <text evidence="13">The sequence shown here is derived from an EMBL/GenBank/DDBJ whole genome shotgun (WGS) entry which is preliminary data.</text>
</comment>
<comment type="similarity">
    <text evidence="2 11">Belongs to the dynein light intermediate chain family.</text>
</comment>
<reference evidence="13" key="1">
    <citation type="submission" date="2023-03" db="EMBL/GenBank/DDBJ databases">
        <authorList>
            <person name="Steffen K."/>
            <person name="Cardenas P."/>
        </authorList>
    </citation>
    <scope>NUCLEOTIDE SEQUENCE</scope>
</reference>
<feature type="region of interest" description="Disordered" evidence="12">
    <location>
        <begin position="480"/>
        <end position="506"/>
    </location>
</feature>
<proteinExistence type="inferred from homology"/>
<dbReference type="Gene3D" id="3.40.50.300">
    <property type="entry name" value="P-loop containing nucleotide triphosphate hydrolases"/>
    <property type="match status" value="1"/>
</dbReference>
<dbReference type="GO" id="GO:0045504">
    <property type="term" value="F:dynein heavy chain binding"/>
    <property type="evidence" value="ECO:0007669"/>
    <property type="project" value="TreeGrafter"/>
</dbReference>
<dbReference type="GO" id="GO:0000226">
    <property type="term" value="P:microtubule cytoskeleton organization"/>
    <property type="evidence" value="ECO:0007669"/>
    <property type="project" value="TreeGrafter"/>
</dbReference>
<evidence type="ECO:0000256" key="6">
    <source>
        <dbReference type="ARBA" id="ARBA00022741"/>
    </source>
</evidence>
<dbReference type="InterPro" id="IPR022780">
    <property type="entry name" value="Dynein_light_int_chain"/>
</dbReference>
<dbReference type="InterPro" id="IPR027417">
    <property type="entry name" value="P-loop_NTPase"/>
</dbReference>
<keyword evidence="4 11" id="KW-0963">Cytoplasm</keyword>
<keyword evidence="6 11" id="KW-0547">Nucleotide-binding</keyword>
<evidence type="ECO:0000256" key="10">
    <source>
        <dbReference type="ARBA" id="ARBA00023212"/>
    </source>
</evidence>
<protein>
    <recommendedName>
        <fullName evidence="11">Dynein light intermediate chain</fullName>
    </recommendedName>
</protein>
<dbReference type="PANTHER" id="PTHR12688">
    <property type="entry name" value="DYNEIN LIGHT INTERMEDIATE CHAIN"/>
    <property type="match status" value="1"/>
</dbReference>
<organism evidence="13 14">
    <name type="scientific">Geodia barretti</name>
    <name type="common">Barrett's horny sponge</name>
    <dbReference type="NCBI Taxonomy" id="519541"/>
    <lineage>
        <taxon>Eukaryota</taxon>
        <taxon>Metazoa</taxon>
        <taxon>Porifera</taxon>
        <taxon>Demospongiae</taxon>
        <taxon>Heteroscleromorpha</taxon>
        <taxon>Tetractinellida</taxon>
        <taxon>Astrophorina</taxon>
        <taxon>Geodiidae</taxon>
        <taxon>Geodia</taxon>
    </lineage>
</organism>
<gene>
    <name evidence="13" type="ORF">GBAR_LOCUS18567</name>
</gene>
<evidence type="ECO:0000256" key="11">
    <source>
        <dbReference type="RuleBase" id="RU366047"/>
    </source>
</evidence>
<evidence type="ECO:0000256" key="12">
    <source>
        <dbReference type="SAM" id="MobiDB-lite"/>
    </source>
</evidence>
<keyword evidence="3 11" id="KW-0813">Transport</keyword>
<comment type="subunit">
    <text evidence="11">Homodimer. The cytoplasmic dynein 1 complex consists of two catalytic heavy chains (HCs) and a number of non-catalytic subunits presented by intermediate chains (ICs).</text>
</comment>
<dbReference type="GO" id="GO:0007018">
    <property type="term" value="P:microtubule-based movement"/>
    <property type="evidence" value="ECO:0007669"/>
    <property type="project" value="InterPro"/>
</dbReference>
<accession>A0AA35SMN1</accession>
<name>A0AA35SMN1_GEOBA</name>
<dbReference type="SUPFAM" id="SSF52540">
    <property type="entry name" value="P-loop containing nucleoside triphosphate hydrolases"/>
    <property type="match status" value="1"/>
</dbReference>
<keyword evidence="14" id="KW-1185">Reference proteome</keyword>
<evidence type="ECO:0000256" key="4">
    <source>
        <dbReference type="ARBA" id="ARBA00022490"/>
    </source>
</evidence>
<comment type="function">
    <text evidence="11">Acts as one of several non-catalytic accessory components of the cytoplasmic dynein 1 complex that are thought to be involved in linking dynein to cargos and to adapter proteins that regulate dynein function. Cytoplasmic dynein 1 acts as a motor for the intracellular retrograde motility of vesicles and organelles along microtubules. May play a role in binding dynein to membranous organelles or chromosomes.</text>
</comment>
<dbReference type="GO" id="GO:0005868">
    <property type="term" value="C:cytoplasmic dynein complex"/>
    <property type="evidence" value="ECO:0007669"/>
    <property type="project" value="UniProtKB-UniRule"/>
</dbReference>
<dbReference type="GO" id="GO:0005524">
    <property type="term" value="F:ATP binding"/>
    <property type="evidence" value="ECO:0007669"/>
    <property type="project" value="UniProtKB-KW"/>
</dbReference>
<dbReference type="GO" id="GO:0005813">
    <property type="term" value="C:centrosome"/>
    <property type="evidence" value="ECO:0007669"/>
    <property type="project" value="TreeGrafter"/>
</dbReference>
<evidence type="ECO:0000313" key="13">
    <source>
        <dbReference type="EMBL" id="CAI8032900.1"/>
    </source>
</evidence>
<evidence type="ECO:0000256" key="3">
    <source>
        <dbReference type="ARBA" id="ARBA00022448"/>
    </source>
</evidence>
<dbReference type="PANTHER" id="PTHR12688:SF0">
    <property type="entry name" value="DYNEIN LIGHT INTERMEDIATE CHAIN"/>
    <property type="match status" value="1"/>
</dbReference>
<dbReference type="EMBL" id="CASHTH010002633">
    <property type="protein sequence ID" value="CAI8032900.1"/>
    <property type="molecule type" value="Genomic_DNA"/>
</dbReference>
<dbReference type="Pfam" id="PF05783">
    <property type="entry name" value="DLIC"/>
    <property type="match status" value="2"/>
</dbReference>
<evidence type="ECO:0000256" key="9">
    <source>
        <dbReference type="ARBA" id="ARBA00023175"/>
    </source>
</evidence>
<keyword evidence="7 11" id="KW-0067">ATP-binding</keyword>
<keyword evidence="9 11" id="KW-0505">Motor protein</keyword>
<keyword evidence="8 11" id="KW-0243">Dynein</keyword>
<dbReference type="Proteomes" id="UP001174909">
    <property type="component" value="Unassembled WGS sequence"/>
</dbReference>
<evidence type="ECO:0000256" key="2">
    <source>
        <dbReference type="ARBA" id="ARBA00006831"/>
    </source>
</evidence>
<dbReference type="InterPro" id="IPR008467">
    <property type="entry name" value="Dynein1_light_intermed_chain"/>
</dbReference>
<evidence type="ECO:0000256" key="1">
    <source>
        <dbReference type="ARBA" id="ARBA00004245"/>
    </source>
</evidence>
<keyword evidence="10 11" id="KW-0206">Cytoskeleton</keyword>
<feature type="non-terminal residue" evidence="13">
    <location>
        <position position="1"/>
    </location>
</feature>
<sequence>MRTVRDCHKMATVREAGRENGKGEAQDEDLWSAILNDVAASSSRNGPQVTKTLLVLGDVSSGKSTLIDRLCQRARSHPIGAKFPLSGCSLEYRFIDVQDEDTDDFLDRMGVWVLDGVVWHSQLLPFVLKKETVGQTMVMIVVDLSQPWAIMESLQRWAEVVLKHVNSLHISPQDRKDMEENLVKQFQSYSDPEEPTITTSSEEEGVVLPLGDTTLTCNLGLPLVVVCCKSDSVSELEKVHGYRDEHLDFIQQAIRKFCLNYGAALFYASTKEDKNVSLLHKYLLHRAYGLPFKEPACVVDKDAIFIPLSYLLLSTPLHPSLSLSLLLSILSHIYFCLLLSTPLSLSLLLSTPLSYLPLSLSSPSGWDTQKKISILYDHMKGIRPGDPYQSVIIPPKTSSTDTEARPTMAEDDQVYLLALQVHLVRSPKAGGGTVRQTDNYSPPPPHSVFLPKLPNLYIIIRQIKQNVYPPLFFFRPKPTSAAAQVKPTTTTPTRPGSAATGAKTEG</sequence>